<accession>H2Y2V0</accession>
<dbReference type="EMBL" id="EAAA01002955">
    <property type="status" value="NOT_ANNOTATED_CDS"/>
    <property type="molecule type" value="Genomic_DNA"/>
</dbReference>
<dbReference type="InParanoid" id="H2Y2V0"/>
<organism evidence="1 2">
    <name type="scientific">Ciona intestinalis</name>
    <name type="common">Transparent sea squirt</name>
    <name type="synonym">Ascidia intestinalis</name>
    <dbReference type="NCBI Taxonomy" id="7719"/>
    <lineage>
        <taxon>Eukaryota</taxon>
        <taxon>Metazoa</taxon>
        <taxon>Chordata</taxon>
        <taxon>Tunicata</taxon>
        <taxon>Ascidiacea</taxon>
        <taxon>Phlebobranchia</taxon>
        <taxon>Cionidae</taxon>
        <taxon>Ciona</taxon>
    </lineage>
</organism>
<keyword evidence="2" id="KW-1185">Reference proteome</keyword>
<dbReference type="HOGENOM" id="CLU_3413037_0_0_1"/>
<evidence type="ECO:0000313" key="1">
    <source>
        <dbReference type="Ensembl" id="ENSCINP00000036235.1"/>
    </source>
</evidence>
<dbReference type="AlphaFoldDB" id="H2Y2V0"/>
<reference evidence="1" key="3">
    <citation type="submission" date="2025-08" db="UniProtKB">
        <authorList>
            <consortium name="Ensembl"/>
        </authorList>
    </citation>
    <scope>IDENTIFICATION</scope>
</reference>
<proteinExistence type="predicted"/>
<sequence length="28" mass="3229">MKWLHIVYVAPKNCCNQNISSVARLIQV</sequence>
<evidence type="ECO:0000313" key="2">
    <source>
        <dbReference type="Proteomes" id="UP000008144"/>
    </source>
</evidence>
<reference evidence="2" key="1">
    <citation type="journal article" date="2002" name="Science">
        <title>The draft genome of Ciona intestinalis: insights into chordate and vertebrate origins.</title>
        <authorList>
            <person name="Dehal P."/>
            <person name="Satou Y."/>
            <person name="Campbell R.K."/>
            <person name="Chapman J."/>
            <person name="Degnan B."/>
            <person name="De Tomaso A."/>
            <person name="Davidson B."/>
            <person name="Di Gregorio A."/>
            <person name="Gelpke M."/>
            <person name="Goodstein D.M."/>
            <person name="Harafuji N."/>
            <person name="Hastings K.E."/>
            <person name="Ho I."/>
            <person name="Hotta K."/>
            <person name="Huang W."/>
            <person name="Kawashima T."/>
            <person name="Lemaire P."/>
            <person name="Martinez D."/>
            <person name="Meinertzhagen I.A."/>
            <person name="Necula S."/>
            <person name="Nonaka M."/>
            <person name="Putnam N."/>
            <person name="Rash S."/>
            <person name="Saiga H."/>
            <person name="Satake M."/>
            <person name="Terry A."/>
            <person name="Yamada L."/>
            <person name="Wang H.G."/>
            <person name="Awazu S."/>
            <person name="Azumi K."/>
            <person name="Boore J."/>
            <person name="Branno M."/>
            <person name="Chin-Bow S."/>
            <person name="DeSantis R."/>
            <person name="Doyle S."/>
            <person name="Francino P."/>
            <person name="Keys D.N."/>
            <person name="Haga S."/>
            <person name="Hayashi H."/>
            <person name="Hino K."/>
            <person name="Imai K.S."/>
            <person name="Inaba K."/>
            <person name="Kano S."/>
            <person name="Kobayashi K."/>
            <person name="Kobayashi M."/>
            <person name="Lee B.I."/>
            <person name="Makabe K.W."/>
            <person name="Manohar C."/>
            <person name="Matassi G."/>
            <person name="Medina M."/>
            <person name="Mochizuki Y."/>
            <person name="Mount S."/>
            <person name="Morishita T."/>
            <person name="Miura S."/>
            <person name="Nakayama A."/>
            <person name="Nishizaka S."/>
            <person name="Nomoto H."/>
            <person name="Ohta F."/>
            <person name="Oishi K."/>
            <person name="Rigoutsos I."/>
            <person name="Sano M."/>
            <person name="Sasaki A."/>
            <person name="Sasakura Y."/>
            <person name="Shoguchi E."/>
            <person name="Shin-i T."/>
            <person name="Spagnuolo A."/>
            <person name="Stainier D."/>
            <person name="Suzuki M.M."/>
            <person name="Tassy O."/>
            <person name="Takatori N."/>
            <person name="Tokuoka M."/>
            <person name="Yagi K."/>
            <person name="Yoshizaki F."/>
            <person name="Wada S."/>
            <person name="Zhang C."/>
            <person name="Hyatt P.D."/>
            <person name="Larimer F."/>
            <person name="Detter C."/>
            <person name="Doggett N."/>
            <person name="Glavina T."/>
            <person name="Hawkins T."/>
            <person name="Richardson P."/>
            <person name="Lucas S."/>
            <person name="Kohara Y."/>
            <person name="Levine M."/>
            <person name="Satoh N."/>
            <person name="Rokhsar D.S."/>
        </authorList>
    </citation>
    <scope>NUCLEOTIDE SEQUENCE [LARGE SCALE GENOMIC DNA]</scope>
</reference>
<dbReference type="Proteomes" id="UP000008144">
    <property type="component" value="Chromosome 9"/>
</dbReference>
<reference evidence="1" key="2">
    <citation type="journal article" date="2008" name="Genome Biol.">
        <title>Improved genome assembly and evidence-based global gene model set for the chordate Ciona intestinalis: new insight into intron and operon populations.</title>
        <authorList>
            <person name="Satou Y."/>
            <person name="Mineta K."/>
            <person name="Ogasawara M."/>
            <person name="Sasakura Y."/>
            <person name="Shoguchi E."/>
            <person name="Ueno K."/>
            <person name="Yamada L."/>
            <person name="Matsumoto J."/>
            <person name="Wasserscheid J."/>
            <person name="Dewar K."/>
            <person name="Wiley G.B."/>
            <person name="Macmil S.L."/>
            <person name="Roe B.A."/>
            <person name="Zeller R.W."/>
            <person name="Hastings K.E."/>
            <person name="Lemaire P."/>
            <person name="Lindquist E."/>
            <person name="Endo T."/>
            <person name="Hotta K."/>
            <person name="Inaba K."/>
        </authorList>
    </citation>
    <scope>NUCLEOTIDE SEQUENCE [LARGE SCALE GENOMIC DNA]</scope>
    <source>
        <strain evidence="1">wild type</strain>
    </source>
</reference>
<name>H2Y2V0_CIOIN</name>
<protein>
    <submittedName>
        <fullName evidence="1">Uncharacterized protein</fullName>
    </submittedName>
</protein>
<dbReference type="Ensembl" id="ENSCINT00000030291.1">
    <property type="protein sequence ID" value="ENSCINP00000036235.1"/>
    <property type="gene ID" value="ENSCING00000021431.1"/>
</dbReference>
<reference evidence="1" key="4">
    <citation type="submission" date="2025-09" db="UniProtKB">
        <authorList>
            <consortium name="Ensembl"/>
        </authorList>
    </citation>
    <scope>IDENTIFICATION</scope>
</reference>